<comment type="caution">
    <text evidence="2">The sequence shown here is derived from an EMBL/GenBank/DDBJ whole genome shotgun (WGS) entry which is preliminary data.</text>
</comment>
<dbReference type="SMART" id="SM00028">
    <property type="entry name" value="TPR"/>
    <property type="match status" value="3"/>
</dbReference>
<accession>A0A9P1DWB9</accession>
<feature type="region of interest" description="Disordered" evidence="1">
    <location>
        <begin position="23"/>
        <end position="73"/>
    </location>
</feature>
<dbReference type="PANTHER" id="PTHR46512">
    <property type="entry name" value="PEPTIDYLPROLYL ISOMERASE"/>
    <property type="match status" value="1"/>
</dbReference>
<protein>
    <submittedName>
        <fullName evidence="4">70 kDa peptidyl-prolyl isomerase (Peptidyl-proly l cis-trans isomerase) (PPIase) (Rotamase)</fullName>
    </submittedName>
</protein>
<reference evidence="2" key="1">
    <citation type="submission" date="2022-10" db="EMBL/GenBank/DDBJ databases">
        <authorList>
            <person name="Chen Y."/>
            <person name="Dougan E. K."/>
            <person name="Chan C."/>
            <person name="Rhodes N."/>
            <person name="Thang M."/>
        </authorList>
    </citation>
    <scope>NUCLEOTIDE SEQUENCE</scope>
</reference>
<dbReference type="Proteomes" id="UP001152797">
    <property type="component" value="Unassembled WGS sequence"/>
</dbReference>
<proteinExistence type="predicted"/>
<sequence length="362" mass="39235">MPRVRMEKPSALRACQGLGEARVASKISQKRRVSPAKDAPKALKAVEGTGAAPKPVPSQAPAQEAPEVKEAPGPADVAQWQVGKQGVSDISPSSDQRLLLRAPESGMSKDATVPADGAEVTLNLEIFELSAAAPAQRFSARGLRAQAGSGHVQLPEELEKPGRLIIPCVKPGGVFLAHSKKFGEFGPLPETGMWQSLSTCVDKEVLMKVELLEAQDLCLATLEGHERLEYAKGRKDAAAGYFKRGKYEAALERYSLAAEMLQDRADIKDTSLYSQAKEVRSACELNAAACLLKLEKWRDVEAVCNAILRTNPVNEKAVAALFRRGKALLALGHGDRAEKDLKQVLEAMVSFLCVFFFFFKHC</sequence>
<evidence type="ECO:0000313" key="3">
    <source>
        <dbReference type="EMBL" id="CAL1170041.1"/>
    </source>
</evidence>
<dbReference type="InterPro" id="IPR050754">
    <property type="entry name" value="FKBP4/5/8-like"/>
</dbReference>
<evidence type="ECO:0000256" key="1">
    <source>
        <dbReference type="SAM" id="MobiDB-lite"/>
    </source>
</evidence>
<dbReference type="SUPFAM" id="SSF48452">
    <property type="entry name" value="TPR-like"/>
    <property type="match status" value="1"/>
</dbReference>
<evidence type="ECO:0000313" key="2">
    <source>
        <dbReference type="EMBL" id="CAI4016666.1"/>
    </source>
</evidence>
<evidence type="ECO:0000313" key="4">
    <source>
        <dbReference type="EMBL" id="CAL4803978.1"/>
    </source>
</evidence>
<dbReference type="EMBL" id="CAMXCT010006596">
    <property type="protein sequence ID" value="CAI4016666.1"/>
    <property type="molecule type" value="Genomic_DNA"/>
</dbReference>
<organism evidence="2">
    <name type="scientific">Cladocopium goreaui</name>
    <dbReference type="NCBI Taxonomy" id="2562237"/>
    <lineage>
        <taxon>Eukaryota</taxon>
        <taxon>Sar</taxon>
        <taxon>Alveolata</taxon>
        <taxon>Dinophyceae</taxon>
        <taxon>Suessiales</taxon>
        <taxon>Symbiodiniaceae</taxon>
        <taxon>Cladocopium</taxon>
    </lineage>
</organism>
<dbReference type="Gene3D" id="1.25.40.10">
    <property type="entry name" value="Tetratricopeptide repeat domain"/>
    <property type="match status" value="1"/>
</dbReference>
<evidence type="ECO:0000313" key="5">
    <source>
        <dbReference type="Proteomes" id="UP001152797"/>
    </source>
</evidence>
<keyword evidence="5" id="KW-1185">Reference proteome</keyword>
<dbReference type="GO" id="GO:0016853">
    <property type="term" value="F:isomerase activity"/>
    <property type="evidence" value="ECO:0007669"/>
    <property type="project" value="UniProtKB-KW"/>
</dbReference>
<dbReference type="InterPro" id="IPR019734">
    <property type="entry name" value="TPR_rpt"/>
</dbReference>
<dbReference type="InterPro" id="IPR011990">
    <property type="entry name" value="TPR-like_helical_dom_sf"/>
</dbReference>
<keyword evidence="4" id="KW-0413">Isomerase</keyword>
<dbReference type="EMBL" id="CAMXCT030006596">
    <property type="protein sequence ID" value="CAL4803978.1"/>
    <property type="molecule type" value="Genomic_DNA"/>
</dbReference>
<dbReference type="EMBL" id="CAMXCT020006596">
    <property type="protein sequence ID" value="CAL1170041.1"/>
    <property type="molecule type" value="Genomic_DNA"/>
</dbReference>
<dbReference type="OrthoDB" id="433738at2759"/>
<reference evidence="3" key="2">
    <citation type="submission" date="2024-04" db="EMBL/GenBank/DDBJ databases">
        <authorList>
            <person name="Chen Y."/>
            <person name="Shah S."/>
            <person name="Dougan E. K."/>
            <person name="Thang M."/>
            <person name="Chan C."/>
        </authorList>
    </citation>
    <scope>NUCLEOTIDE SEQUENCE [LARGE SCALE GENOMIC DNA]</scope>
</reference>
<name>A0A9P1DWB9_9DINO</name>
<dbReference type="AlphaFoldDB" id="A0A9P1DWB9"/>
<gene>
    <name evidence="2" type="ORF">C1SCF055_LOCUS41382</name>
</gene>